<feature type="binding site" evidence="5">
    <location>
        <position position="121"/>
    </location>
    <ligand>
        <name>substrate</name>
    </ligand>
</feature>
<dbReference type="InterPro" id="IPR023210">
    <property type="entry name" value="NADP_OxRdtase_dom"/>
</dbReference>
<evidence type="ECO:0000313" key="9">
    <source>
        <dbReference type="Proteomes" id="UP001201812"/>
    </source>
</evidence>
<reference evidence="8" key="1">
    <citation type="submission" date="2022-01" db="EMBL/GenBank/DDBJ databases">
        <title>Genome Sequence Resource for Two Populations of Ditylenchus destructor, the Migratory Endoparasitic Phytonematode.</title>
        <authorList>
            <person name="Zhang H."/>
            <person name="Lin R."/>
            <person name="Xie B."/>
        </authorList>
    </citation>
    <scope>NUCLEOTIDE SEQUENCE</scope>
    <source>
        <strain evidence="8">BazhouSP</strain>
    </source>
</reference>
<gene>
    <name evidence="8" type="ORF">DdX_01343</name>
</gene>
<sequence length="298" mass="34293">MSQAKITLDQRGFEYVQERMGGCKIGLGTYQIRSEKVIQEILDAALEVGYRIIDTAQIYGNEKYIGTALKTLLPKYGLTRKDIFITTKLSPANQGSKKCGASVEKSLEDLQTEYIDLFLIHWPGCSKLKSGDEKNKEIRYQSWQCLEEFYKAGRLRSIGVSNYNVNHLEELLERCSVAPAVNQCEYHPHFYTPDIVQYCKEHKIHFQAYSSFGSESNKDDLLSDPAINTMAQKYKTSVTNFLLAWSLCQEMSVLPRSRNPIHVKENFEARRLNISQEDIKSVKKVEQTKYCWDPERVC</sequence>
<dbReference type="Gene3D" id="3.20.20.100">
    <property type="entry name" value="NADP-dependent oxidoreductase domain"/>
    <property type="match status" value="1"/>
</dbReference>
<evidence type="ECO:0000256" key="6">
    <source>
        <dbReference type="PIRSR" id="PIRSR000097-3"/>
    </source>
</evidence>
<dbReference type="Proteomes" id="UP001201812">
    <property type="component" value="Unassembled WGS sequence"/>
</dbReference>
<dbReference type="EMBL" id="JAKKPZ010000001">
    <property type="protein sequence ID" value="KAI1729123.1"/>
    <property type="molecule type" value="Genomic_DNA"/>
</dbReference>
<dbReference type="PIRSF" id="PIRSF000097">
    <property type="entry name" value="AKR"/>
    <property type="match status" value="1"/>
</dbReference>
<dbReference type="PANTHER" id="PTHR43827:SF3">
    <property type="entry name" value="NADP-DEPENDENT OXIDOREDUCTASE DOMAIN-CONTAINING PROTEIN"/>
    <property type="match status" value="1"/>
</dbReference>
<evidence type="ECO:0000256" key="1">
    <source>
        <dbReference type="ARBA" id="ARBA00007905"/>
    </source>
</evidence>
<evidence type="ECO:0000256" key="5">
    <source>
        <dbReference type="PIRSR" id="PIRSR000097-2"/>
    </source>
</evidence>
<evidence type="ECO:0000256" key="3">
    <source>
        <dbReference type="ARBA" id="ARBA00023002"/>
    </source>
</evidence>
<feature type="domain" description="NADP-dependent oxidoreductase" evidence="7">
    <location>
        <begin position="24"/>
        <end position="285"/>
    </location>
</feature>
<name>A0AAD4RB53_9BILA</name>
<dbReference type="SUPFAM" id="SSF51430">
    <property type="entry name" value="NAD(P)-linked oxidoreductase"/>
    <property type="match status" value="1"/>
</dbReference>
<organism evidence="8 9">
    <name type="scientific">Ditylenchus destructor</name>
    <dbReference type="NCBI Taxonomy" id="166010"/>
    <lineage>
        <taxon>Eukaryota</taxon>
        <taxon>Metazoa</taxon>
        <taxon>Ecdysozoa</taxon>
        <taxon>Nematoda</taxon>
        <taxon>Chromadorea</taxon>
        <taxon>Rhabditida</taxon>
        <taxon>Tylenchina</taxon>
        <taxon>Tylenchomorpha</taxon>
        <taxon>Sphaerularioidea</taxon>
        <taxon>Anguinidae</taxon>
        <taxon>Anguininae</taxon>
        <taxon>Ditylenchus</taxon>
    </lineage>
</organism>
<dbReference type="FunFam" id="3.20.20.100:FF:000002">
    <property type="entry name" value="2,5-diketo-D-gluconic acid reductase A"/>
    <property type="match status" value="1"/>
</dbReference>
<evidence type="ECO:0000313" key="8">
    <source>
        <dbReference type="EMBL" id="KAI1729123.1"/>
    </source>
</evidence>
<dbReference type="GO" id="GO:0016616">
    <property type="term" value="F:oxidoreductase activity, acting on the CH-OH group of donors, NAD or NADP as acceptor"/>
    <property type="evidence" value="ECO:0007669"/>
    <property type="project" value="UniProtKB-ARBA"/>
</dbReference>
<feature type="active site" description="Proton donor" evidence="4">
    <location>
        <position position="59"/>
    </location>
</feature>
<dbReference type="Pfam" id="PF00248">
    <property type="entry name" value="Aldo_ket_red"/>
    <property type="match status" value="1"/>
</dbReference>
<dbReference type="PANTHER" id="PTHR43827">
    <property type="entry name" value="2,5-DIKETO-D-GLUCONIC ACID REDUCTASE"/>
    <property type="match status" value="1"/>
</dbReference>
<dbReference type="InterPro" id="IPR036812">
    <property type="entry name" value="NAD(P)_OxRdtase_dom_sf"/>
</dbReference>
<feature type="site" description="Lowers pKa of active site Tyr" evidence="6">
    <location>
        <position position="88"/>
    </location>
</feature>
<accession>A0AAD4RB53</accession>
<evidence type="ECO:0000259" key="7">
    <source>
        <dbReference type="Pfam" id="PF00248"/>
    </source>
</evidence>
<dbReference type="AlphaFoldDB" id="A0AAD4RB53"/>
<keyword evidence="3" id="KW-0560">Oxidoreductase</keyword>
<comment type="caution">
    <text evidence="8">The sequence shown here is derived from an EMBL/GenBank/DDBJ whole genome shotgun (WGS) entry which is preliminary data.</text>
</comment>
<comment type="similarity">
    <text evidence="1">Belongs to the aldo/keto reductase family.</text>
</comment>
<dbReference type="PRINTS" id="PR00069">
    <property type="entry name" value="ALDKETRDTASE"/>
</dbReference>
<protein>
    <submittedName>
        <fullName evidence="8">Aldo/keto reductase family domain-containing protein</fullName>
    </submittedName>
</protein>
<evidence type="ECO:0000256" key="2">
    <source>
        <dbReference type="ARBA" id="ARBA00022857"/>
    </source>
</evidence>
<proteinExistence type="inferred from homology"/>
<dbReference type="InterPro" id="IPR020471">
    <property type="entry name" value="AKR"/>
</dbReference>
<dbReference type="CDD" id="cd19136">
    <property type="entry name" value="AKR_DrGR-like"/>
    <property type="match status" value="1"/>
</dbReference>
<keyword evidence="2" id="KW-0521">NADP</keyword>
<evidence type="ECO:0000256" key="4">
    <source>
        <dbReference type="PIRSR" id="PIRSR000097-1"/>
    </source>
</evidence>
<keyword evidence="9" id="KW-1185">Reference proteome</keyword>